<evidence type="ECO:0000256" key="8">
    <source>
        <dbReference type="ARBA" id="ARBA00055433"/>
    </source>
</evidence>
<dbReference type="GO" id="GO:0004497">
    <property type="term" value="F:monooxygenase activity"/>
    <property type="evidence" value="ECO:0007669"/>
    <property type="project" value="UniProtKB-KW"/>
</dbReference>
<dbReference type="PANTHER" id="PTHR46696:SF1">
    <property type="entry name" value="CYTOCHROME P450 YJIB-RELATED"/>
    <property type="match status" value="1"/>
</dbReference>
<reference evidence="11 12" key="1">
    <citation type="submission" date="2016-12" db="EMBL/GenBank/DDBJ databases">
        <title>Amycolatopsis keratiniphila subsp. keratiniphila genome sequencing and assembly.</title>
        <authorList>
            <person name="Mayilraj S."/>
            <person name="Kaur N."/>
        </authorList>
    </citation>
    <scope>NUCLEOTIDE SEQUENCE [LARGE SCALE GENOMIC DNA]</scope>
    <source>
        <strain evidence="11 12">DSM 44409</strain>
    </source>
</reference>
<keyword evidence="5 9" id="KW-0560">Oxidoreductase</keyword>
<dbReference type="FunFam" id="1.10.630.10:FF:000018">
    <property type="entry name" value="Cytochrome P450 monooxygenase"/>
    <property type="match status" value="1"/>
</dbReference>
<evidence type="ECO:0000256" key="7">
    <source>
        <dbReference type="ARBA" id="ARBA00023033"/>
    </source>
</evidence>
<feature type="compositionally biased region" description="Gly residues" evidence="10">
    <location>
        <begin position="1"/>
        <end position="10"/>
    </location>
</feature>
<gene>
    <name evidence="11" type="ORF">AVR91_0234720</name>
</gene>
<comment type="similarity">
    <text evidence="2 9">Belongs to the cytochrome P450 family.</text>
</comment>
<protein>
    <submittedName>
        <fullName evidence="11">Cytochrome</fullName>
    </submittedName>
</protein>
<accession>A0A1W2LKQ5</accession>
<evidence type="ECO:0000256" key="1">
    <source>
        <dbReference type="ARBA" id="ARBA00004660"/>
    </source>
</evidence>
<keyword evidence="3 9" id="KW-0349">Heme</keyword>
<dbReference type="EMBL" id="LQMT02000037">
    <property type="protein sequence ID" value="ONF63362.1"/>
    <property type="molecule type" value="Genomic_DNA"/>
</dbReference>
<dbReference type="GO" id="GO:0005506">
    <property type="term" value="F:iron ion binding"/>
    <property type="evidence" value="ECO:0007669"/>
    <property type="project" value="InterPro"/>
</dbReference>
<feature type="region of interest" description="Disordered" evidence="10">
    <location>
        <begin position="1"/>
        <end position="34"/>
    </location>
</feature>
<dbReference type="SUPFAM" id="SSF48264">
    <property type="entry name" value="Cytochrome P450"/>
    <property type="match status" value="1"/>
</dbReference>
<proteinExistence type="inferred from homology"/>
<keyword evidence="4 9" id="KW-0479">Metal-binding</keyword>
<keyword evidence="7 9" id="KW-0503">Monooxygenase</keyword>
<dbReference type="RefSeq" id="WP_063272320.1">
    <property type="nucleotide sequence ID" value="NZ_LQMT02000037.1"/>
</dbReference>
<organism evidence="11 12">
    <name type="scientific">Amycolatopsis keratiniphila subsp. keratiniphila</name>
    <dbReference type="NCBI Taxonomy" id="227715"/>
    <lineage>
        <taxon>Bacteria</taxon>
        <taxon>Bacillati</taxon>
        <taxon>Actinomycetota</taxon>
        <taxon>Actinomycetes</taxon>
        <taxon>Pseudonocardiales</taxon>
        <taxon>Pseudonocardiaceae</taxon>
        <taxon>Amycolatopsis</taxon>
        <taxon>Amycolatopsis japonica group</taxon>
    </lineage>
</organism>
<dbReference type="Gene3D" id="1.10.630.10">
    <property type="entry name" value="Cytochrome P450"/>
    <property type="match status" value="1"/>
</dbReference>
<evidence type="ECO:0000256" key="4">
    <source>
        <dbReference type="ARBA" id="ARBA00022723"/>
    </source>
</evidence>
<evidence type="ECO:0000256" key="2">
    <source>
        <dbReference type="ARBA" id="ARBA00010617"/>
    </source>
</evidence>
<dbReference type="Proteomes" id="UP000076660">
    <property type="component" value="Unassembled WGS sequence"/>
</dbReference>
<dbReference type="OrthoDB" id="3616570at2"/>
<evidence type="ECO:0000313" key="11">
    <source>
        <dbReference type="EMBL" id="ONF63362.1"/>
    </source>
</evidence>
<dbReference type="InterPro" id="IPR001128">
    <property type="entry name" value="Cyt_P450"/>
</dbReference>
<dbReference type="InterPro" id="IPR017972">
    <property type="entry name" value="Cyt_P450_CS"/>
</dbReference>
<evidence type="ECO:0000256" key="10">
    <source>
        <dbReference type="SAM" id="MobiDB-lite"/>
    </source>
</evidence>
<evidence type="ECO:0000256" key="6">
    <source>
        <dbReference type="ARBA" id="ARBA00023004"/>
    </source>
</evidence>
<dbReference type="GO" id="GO:0016705">
    <property type="term" value="F:oxidoreductase activity, acting on paired donors, with incorporation or reduction of molecular oxygen"/>
    <property type="evidence" value="ECO:0007669"/>
    <property type="project" value="InterPro"/>
</dbReference>
<evidence type="ECO:0000256" key="9">
    <source>
        <dbReference type="RuleBase" id="RU000461"/>
    </source>
</evidence>
<dbReference type="GO" id="GO:0020037">
    <property type="term" value="F:heme binding"/>
    <property type="evidence" value="ECO:0007669"/>
    <property type="project" value="InterPro"/>
</dbReference>
<evidence type="ECO:0000313" key="12">
    <source>
        <dbReference type="Proteomes" id="UP000076660"/>
    </source>
</evidence>
<evidence type="ECO:0000256" key="3">
    <source>
        <dbReference type="ARBA" id="ARBA00022617"/>
    </source>
</evidence>
<dbReference type="Pfam" id="PF00067">
    <property type="entry name" value="p450"/>
    <property type="match status" value="1"/>
</dbReference>
<dbReference type="PANTHER" id="PTHR46696">
    <property type="entry name" value="P450, PUTATIVE (EUROFUNG)-RELATED"/>
    <property type="match status" value="1"/>
</dbReference>
<comment type="caution">
    <text evidence="11">The sequence shown here is derived from an EMBL/GenBank/DDBJ whole genome shotgun (WGS) entry which is preliminary data.</text>
</comment>
<dbReference type="AlphaFoldDB" id="A0A1W2LKQ5"/>
<dbReference type="PRINTS" id="PR00359">
    <property type="entry name" value="BP450"/>
</dbReference>
<dbReference type="PROSITE" id="PS00086">
    <property type="entry name" value="CYTOCHROME_P450"/>
    <property type="match status" value="1"/>
</dbReference>
<comment type="function">
    <text evidence="8">Involved in the coupling of aromatic side chains of the heptapeptide of vancomycin.</text>
</comment>
<evidence type="ECO:0000256" key="5">
    <source>
        <dbReference type="ARBA" id="ARBA00023002"/>
    </source>
</evidence>
<comment type="pathway">
    <text evidence="1">Antibiotic biosynthesis; vancomycin biosynthesis.</text>
</comment>
<sequence length="413" mass="45114">MGDVTGGRGGSDFAEGRQRRQLVGDDIPDGCPFGSRQRDGRREWLVSGYSETRDFLRDKRFSRAVLAETTHPRGPATRMSVTDLDPPRHTRIRKLIGGAFSARRAEQLRDYVETTAVGLLGRLIDTDPTADLIADFCAPLTFTAQAELLGVPPSRREALRKRANARLGKPGSPRSAVYQGELLLHDEVAMMLTDTEDPPSGLMAELIEAHRSGALDETELTGLAASLFFDGHALAAAQIANAVFCLISRPGLLASLDADPALLDAAVEETLRYSPAVNFSMTRVATEEVTIAGTRIEPGDLMTALLPVVNRDEDVFADPDRFAMDRNGRHLSFGHGTHHCLGAHLARVEIQSALRALSRRAPELCLAVPEDSLEWTVSPTMRALSALPVRWTSSGVLDPLERRARRWEDRPAA</sequence>
<keyword evidence="6 9" id="KW-0408">Iron</keyword>
<dbReference type="InterPro" id="IPR002397">
    <property type="entry name" value="Cyt_P450_B"/>
</dbReference>
<dbReference type="InterPro" id="IPR036396">
    <property type="entry name" value="Cyt_P450_sf"/>
</dbReference>
<name>A0A1W2LKQ5_9PSEU</name>